<name>A0ABU9I9G8_9FLAO</name>
<keyword evidence="2" id="KW-1185">Reference proteome</keyword>
<dbReference type="Proteomes" id="UP001393056">
    <property type="component" value="Unassembled WGS sequence"/>
</dbReference>
<protein>
    <submittedName>
        <fullName evidence="1">Uncharacterized protein</fullName>
    </submittedName>
</protein>
<proteinExistence type="predicted"/>
<dbReference type="EMBL" id="JBBYHT010000005">
    <property type="protein sequence ID" value="MEL1248558.1"/>
    <property type="molecule type" value="Genomic_DNA"/>
</dbReference>
<dbReference type="RefSeq" id="WP_341683413.1">
    <property type="nucleotide sequence ID" value="NZ_JBBYHT010000005.1"/>
</dbReference>
<reference evidence="1 2" key="1">
    <citation type="submission" date="2024-04" db="EMBL/GenBank/DDBJ databases">
        <title>Flavobacterium sp. DGU41 16S ribosomal RNA gene Genome sequencing and assembly.</title>
        <authorList>
            <person name="Park S."/>
        </authorList>
    </citation>
    <scope>NUCLEOTIDE SEQUENCE [LARGE SCALE GENOMIC DNA]</scope>
    <source>
        <strain evidence="1 2">DGU41</strain>
    </source>
</reference>
<organism evidence="1 2">
    <name type="scientific">Flavobacterium helocola</name>
    <dbReference type="NCBI Taxonomy" id="3139139"/>
    <lineage>
        <taxon>Bacteria</taxon>
        <taxon>Pseudomonadati</taxon>
        <taxon>Bacteroidota</taxon>
        <taxon>Flavobacteriia</taxon>
        <taxon>Flavobacteriales</taxon>
        <taxon>Flavobacteriaceae</taxon>
        <taxon>Flavobacterium</taxon>
    </lineage>
</organism>
<comment type="caution">
    <text evidence="1">The sequence shown here is derived from an EMBL/GenBank/DDBJ whole genome shotgun (WGS) entry which is preliminary data.</text>
</comment>
<accession>A0ABU9I9G8</accession>
<gene>
    <name evidence="1" type="ORF">AAEO58_10930</name>
</gene>
<sequence length="303" mass="35532">MSELKIEWEIFKNQMNSFGNKGEELSKISTRSIEETNNFVTEYKEWRDKVVNFLISSLDSKNSYVQSFRIANSNKYNLHGNQTSFDNFAREQKQDLKNDLLYIQYITKLLSVSDLIIKPNQIDLSIREKYTSEDILELILDKLYELYDNNIYPILPILEGNGIILKKQREEFEYVKLLENFGYIISNNIARQADAQLTVNGKIYVENKLKQSKPNYESICDDKEIINSKIDDLMGKLEKLGFGQEIIYNELEELKELYIHLNKKNWGELVKGKIIDLGLQQIINEDIMKIIYNSITNDVLRIP</sequence>
<evidence type="ECO:0000313" key="2">
    <source>
        <dbReference type="Proteomes" id="UP001393056"/>
    </source>
</evidence>
<evidence type="ECO:0000313" key="1">
    <source>
        <dbReference type="EMBL" id="MEL1248558.1"/>
    </source>
</evidence>